<feature type="transmembrane region" description="Helical" evidence="6">
    <location>
        <begin position="12"/>
        <end position="35"/>
    </location>
</feature>
<evidence type="ECO:0000259" key="7">
    <source>
        <dbReference type="Pfam" id="PF01545"/>
    </source>
</evidence>
<feature type="transmembrane region" description="Helical" evidence="6">
    <location>
        <begin position="143"/>
        <end position="166"/>
    </location>
</feature>
<evidence type="ECO:0000256" key="3">
    <source>
        <dbReference type="ARBA" id="ARBA00022692"/>
    </source>
</evidence>
<comment type="caution">
    <text evidence="8">The sequence shown here is derived from an EMBL/GenBank/DDBJ whole genome shotgun (WGS) entry which is preliminary data.</text>
</comment>
<evidence type="ECO:0000256" key="1">
    <source>
        <dbReference type="ARBA" id="ARBA00004141"/>
    </source>
</evidence>
<dbReference type="Proteomes" id="UP000178636">
    <property type="component" value="Unassembled WGS sequence"/>
</dbReference>
<evidence type="ECO:0000256" key="2">
    <source>
        <dbReference type="ARBA" id="ARBA00022448"/>
    </source>
</evidence>
<evidence type="ECO:0000256" key="5">
    <source>
        <dbReference type="ARBA" id="ARBA00023136"/>
    </source>
</evidence>
<keyword evidence="2" id="KW-0813">Transport</keyword>
<organism evidence="8 9">
    <name type="scientific">Candidatus Lloydbacteria bacterium RIFCSPHIGHO2_02_FULL_54_17</name>
    <dbReference type="NCBI Taxonomy" id="1798664"/>
    <lineage>
        <taxon>Bacteria</taxon>
        <taxon>Candidatus Lloydiibacteriota</taxon>
    </lineage>
</organism>
<keyword evidence="5 6" id="KW-0472">Membrane</keyword>
<dbReference type="EMBL" id="MHLO01000017">
    <property type="protein sequence ID" value="OGZ12553.1"/>
    <property type="molecule type" value="Genomic_DNA"/>
</dbReference>
<gene>
    <name evidence="8" type="ORF">A3C93_00285</name>
</gene>
<dbReference type="InterPro" id="IPR058533">
    <property type="entry name" value="Cation_efflux_TM"/>
</dbReference>
<sequence length="213" mass="23542">MQAYMPVYLKAWGLTFVIAGFELAGSILSGSFALLADVTHVFTDTVVGLGPVSVEFFRHRFHVSAERIEQTGGFLVSAILIFVGVHIIGEATEHISGGEHHEVEGGLMLIFAALAAATNFLQHRLLSRVSPIHRHAAHTGFHFHILTDLVKNILLPILAVLMLFGASEMLDVWAGYAIGWLIIVRAALLALESLFGKRIVQRTLDHFFHWIIR</sequence>
<comment type="subcellular location">
    <subcellularLocation>
        <location evidence="1">Membrane</location>
        <topology evidence="1">Multi-pass membrane protein</topology>
    </subcellularLocation>
</comment>
<dbReference type="InterPro" id="IPR050291">
    <property type="entry name" value="CDF_Transporter"/>
</dbReference>
<keyword evidence="4 6" id="KW-1133">Transmembrane helix</keyword>
<proteinExistence type="predicted"/>
<dbReference type="GO" id="GO:0008324">
    <property type="term" value="F:monoatomic cation transmembrane transporter activity"/>
    <property type="evidence" value="ECO:0007669"/>
    <property type="project" value="InterPro"/>
</dbReference>
<dbReference type="STRING" id="1798664.A3C93_00285"/>
<dbReference type="AlphaFoldDB" id="A0A1G2DG93"/>
<feature type="transmembrane region" description="Helical" evidence="6">
    <location>
        <begin position="71"/>
        <end position="89"/>
    </location>
</feature>
<accession>A0A1G2DG93</accession>
<dbReference type="PANTHER" id="PTHR43840:SF15">
    <property type="entry name" value="MITOCHONDRIAL METAL TRANSPORTER 1-RELATED"/>
    <property type="match status" value="1"/>
</dbReference>
<dbReference type="InterPro" id="IPR027469">
    <property type="entry name" value="Cation_efflux_TMD_sf"/>
</dbReference>
<evidence type="ECO:0000313" key="8">
    <source>
        <dbReference type="EMBL" id="OGZ12553.1"/>
    </source>
</evidence>
<feature type="domain" description="Cation efflux protein transmembrane" evidence="7">
    <location>
        <begin position="14"/>
        <end position="194"/>
    </location>
</feature>
<dbReference type="PANTHER" id="PTHR43840">
    <property type="entry name" value="MITOCHONDRIAL METAL TRANSPORTER 1-RELATED"/>
    <property type="match status" value="1"/>
</dbReference>
<dbReference type="Gene3D" id="1.20.1510.10">
    <property type="entry name" value="Cation efflux protein transmembrane domain"/>
    <property type="match status" value="1"/>
</dbReference>
<reference evidence="8 9" key="1">
    <citation type="journal article" date="2016" name="Nat. Commun.">
        <title>Thousands of microbial genomes shed light on interconnected biogeochemical processes in an aquifer system.</title>
        <authorList>
            <person name="Anantharaman K."/>
            <person name="Brown C.T."/>
            <person name="Hug L.A."/>
            <person name="Sharon I."/>
            <person name="Castelle C.J."/>
            <person name="Probst A.J."/>
            <person name="Thomas B.C."/>
            <person name="Singh A."/>
            <person name="Wilkins M.J."/>
            <person name="Karaoz U."/>
            <person name="Brodie E.L."/>
            <person name="Williams K.H."/>
            <person name="Hubbard S.S."/>
            <person name="Banfield J.F."/>
        </authorList>
    </citation>
    <scope>NUCLEOTIDE SEQUENCE [LARGE SCALE GENOMIC DNA]</scope>
</reference>
<evidence type="ECO:0000256" key="6">
    <source>
        <dbReference type="SAM" id="Phobius"/>
    </source>
</evidence>
<dbReference type="GO" id="GO:0016020">
    <property type="term" value="C:membrane"/>
    <property type="evidence" value="ECO:0007669"/>
    <property type="project" value="UniProtKB-SubCell"/>
</dbReference>
<feature type="transmembrane region" description="Helical" evidence="6">
    <location>
        <begin position="172"/>
        <end position="191"/>
    </location>
</feature>
<name>A0A1G2DG93_9BACT</name>
<feature type="transmembrane region" description="Helical" evidence="6">
    <location>
        <begin position="105"/>
        <end position="122"/>
    </location>
</feature>
<evidence type="ECO:0000256" key="4">
    <source>
        <dbReference type="ARBA" id="ARBA00022989"/>
    </source>
</evidence>
<dbReference type="SUPFAM" id="SSF161111">
    <property type="entry name" value="Cation efflux protein transmembrane domain-like"/>
    <property type="match status" value="1"/>
</dbReference>
<dbReference type="Pfam" id="PF01545">
    <property type="entry name" value="Cation_efflux"/>
    <property type="match status" value="1"/>
</dbReference>
<keyword evidence="3 6" id="KW-0812">Transmembrane</keyword>
<feature type="transmembrane region" description="Helical" evidence="6">
    <location>
        <begin position="41"/>
        <end position="59"/>
    </location>
</feature>
<protein>
    <recommendedName>
        <fullName evidence="7">Cation efflux protein transmembrane domain-containing protein</fullName>
    </recommendedName>
</protein>
<evidence type="ECO:0000313" key="9">
    <source>
        <dbReference type="Proteomes" id="UP000178636"/>
    </source>
</evidence>